<evidence type="ECO:0000313" key="2">
    <source>
        <dbReference type="Proteomes" id="UP000241762"/>
    </source>
</evidence>
<dbReference type="Proteomes" id="UP000241762">
    <property type="component" value="Chromosome"/>
</dbReference>
<sequence length="153" mass="17079">MFSQIAWRTFRFNNKLFIPLGYLNLLNQFSPKDSLIDRYTKNFNKAFISYAFVDGMLKFVTKGLETAFGSQLHYGYYEMLSVMKTGVLLASLFDISTQKEILSAFITEGNTADLGKIDAAKNPQGEGACISENIEPVISGDNLDLTEAAYLNS</sequence>
<keyword evidence="2" id="KW-1185">Reference proteome</keyword>
<reference evidence="1 2" key="1">
    <citation type="submission" date="2018-03" db="EMBL/GenBank/DDBJ databases">
        <title>A gene transfer event suggests a long-term partnership between eustigmatophyte algae and a novel lineage of endosymbiotic bacteria.</title>
        <authorList>
            <person name="Yurchenko T."/>
            <person name="Sevcikova T."/>
            <person name="Pribyl P."/>
            <person name="El Karkouri K."/>
            <person name="Klimes V."/>
            <person name="Amaral R."/>
            <person name="Zbrankova V."/>
            <person name="Kim E."/>
            <person name="Raoult D."/>
            <person name="Santos L.M.A."/>
            <person name="Elias M."/>
        </authorList>
    </citation>
    <scope>NUCLEOTIDE SEQUENCE [LARGE SCALE GENOMIC DNA]</scope>
    <source>
        <strain evidence="1">CCALA 838</strain>
    </source>
</reference>
<proteinExistence type="predicted"/>
<accession>A0A2P1P9E7</accession>
<dbReference type="KEGG" id="ptc:phytr_9700"/>
<evidence type="ECO:0000313" key="1">
    <source>
        <dbReference type="EMBL" id="AVP87898.1"/>
    </source>
</evidence>
<dbReference type="RefSeq" id="WP_106874738.1">
    <property type="nucleotide sequence ID" value="NZ_CP027845.1"/>
</dbReference>
<protein>
    <submittedName>
        <fullName evidence="1">Uncharacterized protein</fullName>
    </submittedName>
</protein>
<dbReference type="AlphaFoldDB" id="A0A2P1P9E7"/>
<name>A0A2P1P9E7_9RICK</name>
<gene>
    <name evidence="1" type="ORF">phytr_9700</name>
</gene>
<dbReference type="EMBL" id="CP027845">
    <property type="protein sequence ID" value="AVP87898.1"/>
    <property type="molecule type" value="Genomic_DNA"/>
</dbReference>
<organism evidence="1 2">
    <name type="scientific">Candidatus Phycorickettsia trachydisci</name>
    <dbReference type="NCBI Taxonomy" id="2115978"/>
    <lineage>
        <taxon>Bacteria</taxon>
        <taxon>Pseudomonadati</taxon>
        <taxon>Pseudomonadota</taxon>
        <taxon>Alphaproteobacteria</taxon>
        <taxon>Rickettsiales</taxon>
        <taxon>Rickettsiaceae</taxon>
        <taxon>Candidatus Phycorickettsia</taxon>
    </lineage>
</organism>